<protein>
    <submittedName>
        <fullName evidence="1">Uncharacterized protein</fullName>
    </submittedName>
</protein>
<evidence type="ECO:0000313" key="2">
    <source>
        <dbReference type="Proteomes" id="UP000030752"/>
    </source>
</evidence>
<dbReference type="OrthoDB" id="2593732at2759"/>
<accession>W2RVG2</accession>
<reference evidence="1 2" key="1">
    <citation type="submission" date="2013-03" db="EMBL/GenBank/DDBJ databases">
        <title>The Genome Sequence of Phialophora europaea CBS 101466.</title>
        <authorList>
            <consortium name="The Broad Institute Genomics Platform"/>
            <person name="Cuomo C."/>
            <person name="de Hoog S."/>
            <person name="Gorbushina A."/>
            <person name="Walker B."/>
            <person name="Young S.K."/>
            <person name="Zeng Q."/>
            <person name="Gargeya S."/>
            <person name="Fitzgerald M."/>
            <person name="Haas B."/>
            <person name="Abouelleil A."/>
            <person name="Allen A.W."/>
            <person name="Alvarado L."/>
            <person name="Arachchi H.M."/>
            <person name="Berlin A.M."/>
            <person name="Chapman S.B."/>
            <person name="Gainer-Dewar J."/>
            <person name="Goldberg J."/>
            <person name="Griggs A."/>
            <person name="Gujja S."/>
            <person name="Hansen M."/>
            <person name="Howarth C."/>
            <person name="Imamovic A."/>
            <person name="Ireland A."/>
            <person name="Larimer J."/>
            <person name="McCowan C."/>
            <person name="Murphy C."/>
            <person name="Pearson M."/>
            <person name="Poon T.W."/>
            <person name="Priest M."/>
            <person name="Roberts A."/>
            <person name="Saif S."/>
            <person name="Shea T."/>
            <person name="Sisk P."/>
            <person name="Sykes S."/>
            <person name="Wortman J."/>
            <person name="Nusbaum C."/>
            <person name="Birren B."/>
        </authorList>
    </citation>
    <scope>NUCLEOTIDE SEQUENCE [LARGE SCALE GENOMIC DNA]</scope>
    <source>
        <strain evidence="1 2">CBS 101466</strain>
    </source>
</reference>
<dbReference type="Proteomes" id="UP000030752">
    <property type="component" value="Unassembled WGS sequence"/>
</dbReference>
<dbReference type="AlphaFoldDB" id="W2RVG2"/>
<sequence length="322" mass="36195">MSNVWIADYVKSRLRQPIFTGLWIWVRTSGRASKLWSSVQLLRAASWLSQGDTADFQFFLEILGASAQQYSVGGFFNIMIPCLSNFNAGTRDLVLALVATQRSLLAPRGSSHSSANIHALERFNKALKHLPQRSATTPSEGGSQGLSPFVFRPTAMIIQPLWFTAVHCRTPDTRRRAIATLLKHHRNEVGLDSWFADYVARELMYLEEGSQVVHDASDVLERDRILLRGFEYVDDQLYLCYMYAAKVGLPGDIALQRHALSIPQDPHGTVQLRKPNRDVEHLYRVLVLEAQATPLVAPRGYLVPIYCDGEFVDIVVPTDQDA</sequence>
<dbReference type="EMBL" id="KB822721">
    <property type="protein sequence ID" value="ETN39763.1"/>
    <property type="molecule type" value="Genomic_DNA"/>
</dbReference>
<gene>
    <name evidence="1" type="ORF">HMPREF1541_05989</name>
</gene>
<evidence type="ECO:0000313" key="1">
    <source>
        <dbReference type="EMBL" id="ETN39763.1"/>
    </source>
</evidence>
<organism evidence="1 2">
    <name type="scientific">Cyphellophora europaea (strain CBS 101466)</name>
    <name type="common">Phialophora europaea</name>
    <dbReference type="NCBI Taxonomy" id="1220924"/>
    <lineage>
        <taxon>Eukaryota</taxon>
        <taxon>Fungi</taxon>
        <taxon>Dikarya</taxon>
        <taxon>Ascomycota</taxon>
        <taxon>Pezizomycotina</taxon>
        <taxon>Eurotiomycetes</taxon>
        <taxon>Chaetothyriomycetidae</taxon>
        <taxon>Chaetothyriales</taxon>
        <taxon>Cyphellophoraceae</taxon>
        <taxon>Cyphellophora</taxon>
    </lineage>
</organism>
<dbReference type="InParanoid" id="W2RVG2"/>
<proteinExistence type="predicted"/>
<keyword evidence="2" id="KW-1185">Reference proteome</keyword>
<dbReference type="VEuPathDB" id="FungiDB:HMPREF1541_05989"/>
<dbReference type="HOGENOM" id="CLU_863358_0_0_1"/>
<dbReference type="RefSeq" id="XP_008718548.1">
    <property type="nucleotide sequence ID" value="XM_008720326.1"/>
</dbReference>
<dbReference type="GeneID" id="19973328"/>
<name>W2RVG2_CYPE1</name>